<comment type="caution">
    <text evidence="2">The sequence shown here is derived from an EMBL/GenBank/DDBJ whole genome shotgun (WGS) entry which is preliminary data.</text>
</comment>
<feature type="transmembrane region" description="Helical" evidence="1">
    <location>
        <begin position="63"/>
        <end position="82"/>
    </location>
</feature>
<gene>
    <name evidence="2" type="ORF">CJ203_01515</name>
</gene>
<keyword evidence="1" id="KW-1133">Transmembrane helix</keyword>
<dbReference type="AlphaFoldDB" id="A0A2N6T740"/>
<evidence type="ECO:0000256" key="1">
    <source>
        <dbReference type="SAM" id="Phobius"/>
    </source>
</evidence>
<keyword evidence="1" id="KW-0472">Membrane</keyword>
<feature type="transmembrane region" description="Helical" evidence="1">
    <location>
        <begin position="88"/>
        <end position="106"/>
    </location>
</feature>
<name>A0A2N6T740_9CORY</name>
<evidence type="ECO:0000313" key="3">
    <source>
        <dbReference type="Proteomes" id="UP000235836"/>
    </source>
</evidence>
<dbReference type="EMBL" id="PNHG01000002">
    <property type="protein sequence ID" value="PMC65128.1"/>
    <property type="molecule type" value="Genomic_DNA"/>
</dbReference>
<protein>
    <submittedName>
        <fullName evidence="2">Uncharacterized protein</fullName>
    </submittedName>
</protein>
<evidence type="ECO:0000313" key="2">
    <source>
        <dbReference type="EMBL" id="PMC65128.1"/>
    </source>
</evidence>
<accession>A0A2N6T740</accession>
<sequence>MSWRNLRVDSVTKVLHLLRQHPAVRAARYEWGLYRDLWWWTRGRTLLPEGAEAFPHQPGRLQLVAMFTVVILIELVVVHLLLPEGALRILALLLSVWGIVFIWALIASERIRPSYHDSQRVVLRRGRKIFADISRDLISKQSPSRSHAAETVVGDGELILGGPAGTDILLTLHAPIEAAEDTYPWQKKRTQPVSRVRFYSGGVIR</sequence>
<organism evidence="2 3">
    <name type="scientific">Corynebacterium tuscaniense</name>
    <dbReference type="NCBI Taxonomy" id="302449"/>
    <lineage>
        <taxon>Bacteria</taxon>
        <taxon>Bacillati</taxon>
        <taxon>Actinomycetota</taxon>
        <taxon>Actinomycetes</taxon>
        <taxon>Mycobacteriales</taxon>
        <taxon>Corynebacteriaceae</taxon>
        <taxon>Corynebacterium</taxon>
    </lineage>
</organism>
<keyword evidence="1" id="KW-0812">Transmembrane</keyword>
<reference evidence="2 3" key="1">
    <citation type="submission" date="2017-09" db="EMBL/GenBank/DDBJ databases">
        <title>Bacterial strain isolated from the female urinary microbiota.</title>
        <authorList>
            <person name="Thomas-White K."/>
            <person name="Kumar N."/>
            <person name="Forster S."/>
            <person name="Putonti C."/>
            <person name="Lawley T."/>
            <person name="Wolfe A.J."/>
        </authorList>
    </citation>
    <scope>NUCLEOTIDE SEQUENCE [LARGE SCALE GENOMIC DNA]</scope>
    <source>
        <strain evidence="2 3">UMB0792</strain>
    </source>
</reference>
<proteinExistence type="predicted"/>
<dbReference type="Proteomes" id="UP000235836">
    <property type="component" value="Unassembled WGS sequence"/>
</dbReference>
<keyword evidence="3" id="KW-1185">Reference proteome</keyword>